<dbReference type="OrthoDB" id="8037279at2759"/>
<accession>A0A4C1W2C1</accession>
<comment type="caution">
    <text evidence="1">The sequence shown here is derived from an EMBL/GenBank/DDBJ whole genome shotgun (WGS) entry which is preliminary data.</text>
</comment>
<name>A0A4C1W2C1_EUMVA</name>
<evidence type="ECO:0000313" key="1">
    <source>
        <dbReference type="EMBL" id="GBP44692.1"/>
    </source>
</evidence>
<sequence length="137" mass="15942">MDKSEVQSWRWLPSKENVADDATRDVPKSFAGKPYLVHGNRFLKENSNHWPQKDEKEILNLATDQKIELTMIKKVPKRHLEPVPGPNRLSRYNRMIRAAACFLQCVEMSKIHKSSTVSNNTKNKQMMELTSKYINDD</sequence>
<dbReference type="Proteomes" id="UP000299102">
    <property type="component" value="Unassembled WGS sequence"/>
</dbReference>
<evidence type="ECO:0000313" key="2">
    <source>
        <dbReference type="Proteomes" id="UP000299102"/>
    </source>
</evidence>
<dbReference type="AlphaFoldDB" id="A0A4C1W2C1"/>
<reference evidence="1 2" key="1">
    <citation type="journal article" date="2019" name="Commun. Biol.">
        <title>The bagworm genome reveals a unique fibroin gene that provides high tensile strength.</title>
        <authorList>
            <person name="Kono N."/>
            <person name="Nakamura H."/>
            <person name="Ohtoshi R."/>
            <person name="Tomita M."/>
            <person name="Numata K."/>
            <person name="Arakawa K."/>
        </authorList>
    </citation>
    <scope>NUCLEOTIDE SEQUENCE [LARGE SCALE GENOMIC DNA]</scope>
</reference>
<gene>
    <name evidence="1" type="ORF">EVAR_44220_1</name>
</gene>
<protein>
    <submittedName>
        <fullName evidence="1">Uncharacterized protein</fullName>
    </submittedName>
</protein>
<organism evidence="1 2">
    <name type="scientific">Eumeta variegata</name>
    <name type="common">Bagworm moth</name>
    <name type="synonym">Eumeta japonica</name>
    <dbReference type="NCBI Taxonomy" id="151549"/>
    <lineage>
        <taxon>Eukaryota</taxon>
        <taxon>Metazoa</taxon>
        <taxon>Ecdysozoa</taxon>
        <taxon>Arthropoda</taxon>
        <taxon>Hexapoda</taxon>
        <taxon>Insecta</taxon>
        <taxon>Pterygota</taxon>
        <taxon>Neoptera</taxon>
        <taxon>Endopterygota</taxon>
        <taxon>Lepidoptera</taxon>
        <taxon>Glossata</taxon>
        <taxon>Ditrysia</taxon>
        <taxon>Tineoidea</taxon>
        <taxon>Psychidae</taxon>
        <taxon>Oiketicinae</taxon>
        <taxon>Eumeta</taxon>
    </lineage>
</organism>
<proteinExistence type="predicted"/>
<keyword evidence="2" id="KW-1185">Reference proteome</keyword>
<dbReference type="EMBL" id="BGZK01000456">
    <property type="protein sequence ID" value="GBP44692.1"/>
    <property type="molecule type" value="Genomic_DNA"/>
</dbReference>